<sequence>MRGVRADPMVVACAGGGGVVADWFYILNPNRDTLDGEPSDKEAIRRLAEEEPELDLWLGRRNRMRRGDRLWFFFTHPESAVAAVAEVDEEPRNDPDAPDIPYLVAVTLLPEATKALHRDPVGRDELGLGQVRSVQTVKPEALPVLLTRAGL</sequence>
<proteinExistence type="predicted"/>
<evidence type="ECO:0000313" key="2">
    <source>
        <dbReference type="Proteomes" id="UP000003824"/>
    </source>
</evidence>
<gene>
    <name evidence="1" type="ORF">SSFG_01160</name>
</gene>
<organism evidence="1 2">
    <name type="scientific">Streptomyces viridosporus (strain ATCC 14672 / DSM 40746 / JCM 4963 / KCTC 9882 / NRRL B-12104 / FH 1290)</name>
    <name type="common">Streptomyces ghanaensis</name>
    <dbReference type="NCBI Taxonomy" id="566461"/>
    <lineage>
        <taxon>Bacteria</taxon>
        <taxon>Bacillati</taxon>
        <taxon>Actinomycetota</taxon>
        <taxon>Actinomycetes</taxon>
        <taxon>Kitasatosporales</taxon>
        <taxon>Streptomycetaceae</taxon>
        <taxon>Streptomyces</taxon>
    </lineage>
</organism>
<dbReference type="AlphaFoldDB" id="D6A5V6"/>
<dbReference type="Proteomes" id="UP000003824">
    <property type="component" value="Unassembled WGS sequence"/>
</dbReference>
<dbReference type="SUPFAM" id="SSF88697">
    <property type="entry name" value="PUA domain-like"/>
    <property type="match status" value="1"/>
</dbReference>
<dbReference type="InterPro" id="IPR015947">
    <property type="entry name" value="PUA-like_sf"/>
</dbReference>
<name>D6A5V6_STRV1</name>
<protein>
    <submittedName>
        <fullName evidence="1">Predicted protein</fullName>
    </submittedName>
</protein>
<dbReference type="eggNOG" id="ENOG5032B8A">
    <property type="taxonomic scope" value="Bacteria"/>
</dbReference>
<reference evidence="2" key="1">
    <citation type="submission" date="2008-12" db="EMBL/GenBank/DDBJ databases">
        <title>Annotation of Streptomyces ghanaensis ATCC 14672.</title>
        <authorList>
            <consortium name="The Broad Institute Genome Sequencing Platform"/>
            <consortium name="Broad Institute Microbial Sequencing Center"/>
            <person name="Fischbach M."/>
            <person name="Ward D."/>
            <person name="Young S."/>
            <person name="Kodira C.D."/>
            <person name="Zeng Q."/>
            <person name="Koehrsen M."/>
            <person name="Godfrey P."/>
            <person name="Alvarado L."/>
            <person name="Berlin A.M."/>
            <person name="Borenstein D."/>
            <person name="Chen Z."/>
            <person name="Engels R."/>
            <person name="Freedman E."/>
            <person name="Gellesch M."/>
            <person name="Goldberg J."/>
            <person name="Griggs A."/>
            <person name="Gujja S."/>
            <person name="Heiman D.I."/>
            <person name="Hepburn T.A."/>
            <person name="Howarth C."/>
            <person name="Jen D."/>
            <person name="Larson L."/>
            <person name="Lewis B."/>
            <person name="Mehta T."/>
            <person name="Park D."/>
            <person name="Pearson M."/>
            <person name="Roberts A."/>
            <person name="Saif S."/>
            <person name="Shea T.D."/>
            <person name="Shenoy N."/>
            <person name="Sisk P."/>
            <person name="Stolte C."/>
            <person name="Sykes S.N."/>
            <person name="Walk T."/>
            <person name="White J."/>
            <person name="Yandava C."/>
            <person name="Straight P."/>
            <person name="Clardy J."/>
            <person name="Hung D."/>
            <person name="Kolter R."/>
            <person name="Mekalanos J."/>
            <person name="Walker S."/>
            <person name="Walsh C.T."/>
            <person name="Wieland B.L.C."/>
            <person name="Ilzarbe M."/>
            <person name="Galagan J."/>
            <person name="Nusbaum C."/>
            <person name="Birren B."/>
        </authorList>
    </citation>
    <scope>NUCLEOTIDE SEQUENCE [LARGE SCALE GENOMIC DNA]</scope>
    <source>
        <strain evidence="2">ATCC 14672 / DSM 40746 / JCM 4963 / KCTC 9882 / NRRL B-12104 / FH 1290</strain>
    </source>
</reference>
<evidence type="ECO:0000313" key="1">
    <source>
        <dbReference type="EMBL" id="EFE65907.2"/>
    </source>
</evidence>
<accession>D6A5V6</accession>
<dbReference type="EMBL" id="DS999641">
    <property type="protein sequence ID" value="EFE65907.2"/>
    <property type="molecule type" value="Genomic_DNA"/>
</dbReference>